<gene>
    <name evidence="4" type="ORF">AB0K36_18150</name>
</gene>
<organism evidence="4 5">
    <name type="scientific">Streptomyces kurssanovii</name>
    <dbReference type="NCBI Taxonomy" id="67312"/>
    <lineage>
        <taxon>Bacteria</taxon>
        <taxon>Bacillati</taxon>
        <taxon>Actinomycetota</taxon>
        <taxon>Actinomycetes</taxon>
        <taxon>Kitasatosporales</taxon>
        <taxon>Streptomycetaceae</taxon>
        <taxon>Streptomyces</taxon>
    </lineage>
</organism>
<dbReference type="RefSeq" id="WP_364595063.1">
    <property type="nucleotide sequence ID" value="NZ_JBFAQK010000023.1"/>
</dbReference>
<comment type="caution">
    <text evidence="4">The sequence shown here is derived from an EMBL/GenBank/DDBJ whole genome shotgun (WGS) entry which is preliminary data.</text>
</comment>
<feature type="domain" description="RAMA" evidence="3">
    <location>
        <begin position="622"/>
        <end position="725"/>
    </location>
</feature>
<proteinExistence type="predicted"/>
<dbReference type="Pfam" id="PF18755">
    <property type="entry name" value="RAMA"/>
    <property type="match status" value="1"/>
</dbReference>
<evidence type="ECO:0000259" key="1">
    <source>
        <dbReference type="Pfam" id="PF03235"/>
    </source>
</evidence>
<dbReference type="EMBL" id="JBFAQK010000023">
    <property type="protein sequence ID" value="MEV4682697.1"/>
    <property type="molecule type" value="Genomic_DNA"/>
</dbReference>
<dbReference type="Pfam" id="PF03235">
    <property type="entry name" value="GmrSD_N"/>
    <property type="match status" value="1"/>
</dbReference>
<evidence type="ECO:0000313" key="4">
    <source>
        <dbReference type="EMBL" id="MEV4682697.1"/>
    </source>
</evidence>
<dbReference type="Proteomes" id="UP001552521">
    <property type="component" value="Unassembled WGS sequence"/>
</dbReference>
<feature type="domain" description="GmrSD restriction endonucleases C-terminal" evidence="2">
    <location>
        <begin position="445"/>
        <end position="552"/>
    </location>
</feature>
<protein>
    <submittedName>
        <fullName evidence="4">DUF262 domain-containing protein</fullName>
    </submittedName>
</protein>
<dbReference type="InterPro" id="IPR040843">
    <property type="entry name" value="RAMA"/>
</dbReference>
<dbReference type="InterPro" id="IPR011089">
    <property type="entry name" value="GmrSD_C"/>
</dbReference>
<dbReference type="PANTHER" id="PTHR35149:SF2">
    <property type="entry name" value="DUF262 DOMAIN-CONTAINING PROTEIN"/>
    <property type="match status" value="1"/>
</dbReference>
<evidence type="ECO:0000313" key="5">
    <source>
        <dbReference type="Proteomes" id="UP001552521"/>
    </source>
</evidence>
<accession>A0ABV3HVV5</accession>
<keyword evidence="5" id="KW-1185">Reference proteome</keyword>
<feature type="domain" description="GmrSD restriction endonucleases N-terminal" evidence="1">
    <location>
        <begin position="18"/>
        <end position="233"/>
    </location>
</feature>
<dbReference type="PANTHER" id="PTHR35149">
    <property type="entry name" value="SLL5132 PROTEIN"/>
    <property type="match status" value="1"/>
</dbReference>
<sequence length="735" mass="83737">MSEGTQQGLHGKDYAVRELFTKQYLLESYQREYTWERRHVVELVTDLANAFLRDWRVDHDGQRYARYRPYFLGPFVCHTVGVKKNLIDGQQRFTTLHLLLMHIERLLKEQGNEGAAGMVGSMVRRYAAGQYHYAIDVEERRACLEALRAGAEFDPTPTTVSVQNLWERAQDVAEALPATLRDECLPIFADWLADRVFLVEIAVDDRDLGWEIFETMNDRGAGLTSLDLLKSFVLSQVDREQEQINAAWRKMVTDLSAFGRHYPSKFFETLFLARYAAADGSDDEKIERAFHEWVRNQPERVGMKRRGQDYSDFVLKTVARAADQYRVLLEGARTRTPGLHTVYYNATNGIESQFLLILAALQLEDSPQVVRDKARLVANYLDLFFVLRIANNDSAVQTQDFREEVQRLLPAVRQVSSVEDLCKLLGREAANLPDGFSGVEKLSLHNNRKHIRYLLARLTAFVEAECDRPDEADRYLGSPIAMAGDSPPWEVEHIWANKYSLHVQTGVANEEDFKRERNRLGGLLLLEKSINASFGADIYGDKLPHYFRQNILAASLNPGSYRRNPAFAKFRKKWGLEDSFIPYPDSFDKKSIDQRGALYRQLCERVWRIDQLGFIEAATSPTPRTSSPQRKKPRYGVQISDLMRVGMLSEGTQLRGELKRSRRVFDATVTSSGRIRLEPSGEEFKSLSAAGAAATGSVSSPGWDFWQIAQPDGNHTPLAVVRKQAIERGLLDQNP</sequence>
<dbReference type="InterPro" id="IPR004919">
    <property type="entry name" value="GmrSD_N"/>
</dbReference>
<reference evidence="4 5" key="1">
    <citation type="submission" date="2024-06" db="EMBL/GenBank/DDBJ databases">
        <title>The Natural Products Discovery Center: Release of the First 8490 Sequenced Strains for Exploring Actinobacteria Biosynthetic Diversity.</title>
        <authorList>
            <person name="Kalkreuter E."/>
            <person name="Kautsar S.A."/>
            <person name="Yang D."/>
            <person name="Bader C.D."/>
            <person name="Teijaro C.N."/>
            <person name="Fluegel L."/>
            <person name="Davis C.M."/>
            <person name="Simpson J.R."/>
            <person name="Lauterbach L."/>
            <person name="Steele A.D."/>
            <person name="Gui C."/>
            <person name="Meng S."/>
            <person name="Li G."/>
            <person name="Viehrig K."/>
            <person name="Ye F."/>
            <person name="Su P."/>
            <person name="Kiefer A.F."/>
            <person name="Nichols A."/>
            <person name="Cepeda A.J."/>
            <person name="Yan W."/>
            <person name="Fan B."/>
            <person name="Jiang Y."/>
            <person name="Adhikari A."/>
            <person name="Zheng C.-J."/>
            <person name="Schuster L."/>
            <person name="Cowan T.M."/>
            <person name="Smanski M.J."/>
            <person name="Chevrette M.G."/>
            <person name="De Carvalho L.P.S."/>
            <person name="Shen B."/>
        </authorList>
    </citation>
    <scope>NUCLEOTIDE SEQUENCE [LARGE SCALE GENOMIC DNA]</scope>
    <source>
        <strain evidence="4 5">NPDC049344</strain>
    </source>
</reference>
<evidence type="ECO:0000259" key="3">
    <source>
        <dbReference type="Pfam" id="PF18755"/>
    </source>
</evidence>
<dbReference type="Pfam" id="PF07510">
    <property type="entry name" value="GmrSD_C"/>
    <property type="match status" value="1"/>
</dbReference>
<name>A0ABV3HVV5_9ACTN</name>
<evidence type="ECO:0000259" key="2">
    <source>
        <dbReference type="Pfam" id="PF07510"/>
    </source>
</evidence>